<dbReference type="AlphaFoldDB" id="A0A0G3WJZ5"/>
<keyword evidence="2" id="KW-1185">Reference proteome</keyword>
<reference evidence="1 2" key="1">
    <citation type="submission" date="2014-09" db="EMBL/GenBank/DDBJ databases">
        <title>Complete genome sequence of Endomicrobium proavitum.</title>
        <authorList>
            <person name="Zheng H."/>
        </authorList>
    </citation>
    <scope>NUCLEOTIDE SEQUENCE [LARGE SCALE GENOMIC DNA]</scope>
    <source>
        <strain evidence="1 2">Rsa215</strain>
    </source>
</reference>
<dbReference type="EMBL" id="CP009498">
    <property type="protein sequence ID" value="AKL98628.1"/>
    <property type="molecule type" value="Genomic_DNA"/>
</dbReference>
<dbReference type="Proteomes" id="UP000035337">
    <property type="component" value="Chromosome"/>
</dbReference>
<protein>
    <recommendedName>
        <fullName evidence="3">Aminoglycoside phosphotransferase domain-containing protein</fullName>
    </recommendedName>
</protein>
<dbReference type="KEGG" id="epo:Epro_1249"/>
<dbReference type="SUPFAM" id="SSF56112">
    <property type="entry name" value="Protein kinase-like (PK-like)"/>
    <property type="match status" value="1"/>
</dbReference>
<name>A0A0G3WJZ5_9BACT</name>
<evidence type="ECO:0000313" key="2">
    <source>
        <dbReference type="Proteomes" id="UP000035337"/>
    </source>
</evidence>
<dbReference type="STRING" id="1408281.Epro_1249"/>
<dbReference type="RefSeq" id="WP_052571339.1">
    <property type="nucleotide sequence ID" value="NZ_CP009498.1"/>
</dbReference>
<dbReference type="InterPro" id="IPR011009">
    <property type="entry name" value="Kinase-like_dom_sf"/>
</dbReference>
<proteinExistence type="predicted"/>
<dbReference type="OrthoDB" id="8410818at2"/>
<sequence length="286" mass="33313">MKFDLVKEFNGHSGCKVLLCRDADKFFVRKLSGSLTYNKRLRKQFIKQKKFTLPFVKTPEIYNYGYSAKNELFFFDMEFVRGKALSDTIGILTATQIEAFIDLLFNSLQIKKSNVNKEANFIFQNKITRLSRIAGNKNRLIKQALNKLKRFDFSNIDQSDCCGDLTLENILISDDNKIYLIDLLDSFYNSWMIDVAKLLQDLDLHWSYRHCPPDINVNLKLLISKNILIQKILKLENGNTVLLQIYYILLLNVLRIAPYAKDKNTHAFIEKSIDKIISTINTMEQK</sequence>
<evidence type="ECO:0000313" key="1">
    <source>
        <dbReference type="EMBL" id="AKL98628.1"/>
    </source>
</evidence>
<organism evidence="1 2">
    <name type="scientific">Endomicrobium proavitum</name>
    <dbReference type="NCBI Taxonomy" id="1408281"/>
    <lineage>
        <taxon>Bacteria</taxon>
        <taxon>Pseudomonadati</taxon>
        <taxon>Elusimicrobiota</taxon>
        <taxon>Endomicrobiia</taxon>
        <taxon>Endomicrobiales</taxon>
        <taxon>Endomicrobiaceae</taxon>
        <taxon>Endomicrobium</taxon>
    </lineage>
</organism>
<dbReference type="Gene3D" id="3.90.1200.10">
    <property type="match status" value="1"/>
</dbReference>
<accession>A0A0G3WJZ5</accession>
<evidence type="ECO:0008006" key="3">
    <source>
        <dbReference type="Google" id="ProtNLM"/>
    </source>
</evidence>
<gene>
    <name evidence="1" type="ORF">Epro_1249</name>
</gene>